<feature type="domain" description="4Fe-4S ferredoxin-type" evidence="6">
    <location>
        <begin position="56"/>
        <end position="86"/>
    </location>
</feature>
<keyword evidence="1" id="KW-0004">4Fe-4S</keyword>
<dbReference type="PANTHER" id="PTHR43255">
    <property type="entry name" value="IRON-SULFUR-BINDING OXIDOREDUCTASE FADF-RELATED-RELATED"/>
    <property type="match status" value="1"/>
</dbReference>
<evidence type="ECO:0000256" key="3">
    <source>
        <dbReference type="ARBA" id="ARBA00023002"/>
    </source>
</evidence>
<dbReference type="InterPro" id="IPR009051">
    <property type="entry name" value="Helical_ferredxn"/>
</dbReference>
<dbReference type="GO" id="GO:0016491">
    <property type="term" value="F:oxidoreductase activity"/>
    <property type="evidence" value="ECO:0007669"/>
    <property type="project" value="UniProtKB-KW"/>
</dbReference>
<dbReference type="GO" id="GO:0005886">
    <property type="term" value="C:plasma membrane"/>
    <property type="evidence" value="ECO:0007669"/>
    <property type="project" value="TreeGrafter"/>
</dbReference>
<dbReference type="Gene3D" id="1.10.1060.10">
    <property type="entry name" value="Alpha-helical ferredoxin"/>
    <property type="match status" value="1"/>
</dbReference>
<evidence type="ECO:0000313" key="7">
    <source>
        <dbReference type="EMBL" id="SLM30283.1"/>
    </source>
</evidence>
<keyword evidence="2" id="KW-0479">Metal-binding</keyword>
<dbReference type="RefSeq" id="WP_080808053.1">
    <property type="nucleotide sequence ID" value="NZ_LT828559.1"/>
</dbReference>
<dbReference type="OrthoDB" id="5289041at2"/>
<dbReference type="PROSITE" id="PS00198">
    <property type="entry name" value="4FE4S_FER_1"/>
    <property type="match status" value="1"/>
</dbReference>
<dbReference type="PANTHER" id="PTHR43255:SF1">
    <property type="entry name" value="IRON-SULFUR-BINDING OXIDOREDUCTASE FADF-RELATED"/>
    <property type="match status" value="1"/>
</dbReference>
<dbReference type="SUPFAM" id="SSF46548">
    <property type="entry name" value="alpha-helical ferredoxin"/>
    <property type="match status" value="1"/>
</dbReference>
<evidence type="ECO:0000256" key="4">
    <source>
        <dbReference type="ARBA" id="ARBA00023004"/>
    </source>
</evidence>
<dbReference type="InterPro" id="IPR004017">
    <property type="entry name" value="Cys_rich_dom"/>
</dbReference>
<dbReference type="InterPro" id="IPR051460">
    <property type="entry name" value="HdrC_iron-sulfur_subunit"/>
</dbReference>
<evidence type="ECO:0000259" key="6">
    <source>
        <dbReference type="PROSITE" id="PS51379"/>
    </source>
</evidence>
<dbReference type="InterPro" id="IPR017896">
    <property type="entry name" value="4Fe4S_Fe-S-bd"/>
</dbReference>
<evidence type="ECO:0000256" key="5">
    <source>
        <dbReference type="ARBA" id="ARBA00023014"/>
    </source>
</evidence>
<keyword evidence="8" id="KW-1185">Reference proteome</keyword>
<dbReference type="PROSITE" id="PS51379">
    <property type="entry name" value="4FE4S_FER_2"/>
    <property type="match status" value="2"/>
</dbReference>
<name>A0A1W1HCX9_9BACT</name>
<proteinExistence type="predicted"/>
<dbReference type="Pfam" id="PF02754">
    <property type="entry name" value="CCG"/>
    <property type="match status" value="2"/>
</dbReference>
<dbReference type="AlphaFoldDB" id="A0A1W1HCX9"/>
<evidence type="ECO:0000256" key="2">
    <source>
        <dbReference type="ARBA" id="ARBA00022723"/>
    </source>
</evidence>
<keyword evidence="4" id="KW-0408">Iron</keyword>
<sequence length="367" mass="42590">MSELLQKLKKNIVDNCIRCGECAKICPSIEIAQINNIKPNEIQKQLFNFVKNNEKNEIALKRINSCIECFKCVDCCPKNINPLSFIEIAKSISFEKGYDPYINISSDDYSSHYDSIKKELTEKERNDVLNQSEPCDKKYVFFPGCNIYKKPDLLLKVKEILNLITHNVAFIPGIKFCCGDNYLFNGRFEKAEEKYKALTEIVKTYNPDEIILWCPTCLTRMNKMWNSQLKFTSFFQFCLENIHNVNFVNSDFQKKVTLHEPCKTAYTGLDLSHRNIIKNIPNITLTEMKSGIKCCGSGGMTHFKKNTLKMITDKRLNEAVETGAEMLVTVCHYCQEIFDYRNEYEEFKIINLAELMYDNLKTNEKQA</sequence>
<dbReference type="GO" id="GO:0051539">
    <property type="term" value="F:4 iron, 4 sulfur cluster binding"/>
    <property type="evidence" value="ECO:0007669"/>
    <property type="project" value="UniProtKB-KW"/>
</dbReference>
<gene>
    <name evidence="7" type="ORF">MTBBW1_2190003</name>
</gene>
<keyword evidence="3" id="KW-0560">Oxidoreductase</keyword>
<evidence type="ECO:0000313" key="8">
    <source>
        <dbReference type="Proteomes" id="UP000191931"/>
    </source>
</evidence>
<reference evidence="7 8" key="1">
    <citation type="submission" date="2017-03" db="EMBL/GenBank/DDBJ databases">
        <authorList>
            <person name="Afonso C.L."/>
            <person name="Miller P.J."/>
            <person name="Scott M.A."/>
            <person name="Spackman E."/>
            <person name="Goraichik I."/>
            <person name="Dimitrov K.M."/>
            <person name="Suarez D.L."/>
            <person name="Swayne D.E."/>
        </authorList>
    </citation>
    <scope>NUCLEOTIDE SEQUENCE [LARGE SCALE GENOMIC DNA]</scope>
    <source>
        <strain evidence="7">PRJEB14757</strain>
    </source>
</reference>
<dbReference type="InterPro" id="IPR017900">
    <property type="entry name" value="4Fe4S_Fe_S_CS"/>
</dbReference>
<evidence type="ECO:0000256" key="1">
    <source>
        <dbReference type="ARBA" id="ARBA00022485"/>
    </source>
</evidence>
<protein>
    <recommendedName>
        <fullName evidence="6">4Fe-4S ferredoxin-type domain-containing protein</fullName>
    </recommendedName>
</protein>
<dbReference type="Pfam" id="PF13534">
    <property type="entry name" value="Fer4_17"/>
    <property type="match status" value="1"/>
</dbReference>
<dbReference type="Proteomes" id="UP000191931">
    <property type="component" value="Unassembled WGS sequence"/>
</dbReference>
<accession>A0A1W1HCX9</accession>
<dbReference type="STRING" id="1246637.MTBBW1_2190003"/>
<feature type="domain" description="4Fe-4S ferredoxin-type" evidence="6">
    <location>
        <begin position="6"/>
        <end position="37"/>
    </location>
</feature>
<dbReference type="EMBL" id="FWEV01000134">
    <property type="protein sequence ID" value="SLM30283.1"/>
    <property type="molecule type" value="Genomic_DNA"/>
</dbReference>
<organism evidence="7 8">
    <name type="scientific">Desulfamplus magnetovallimortis</name>
    <dbReference type="NCBI Taxonomy" id="1246637"/>
    <lineage>
        <taxon>Bacteria</taxon>
        <taxon>Pseudomonadati</taxon>
        <taxon>Thermodesulfobacteriota</taxon>
        <taxon>Desulfobacteria</taxon>
        <taxon>Desulfobacterales</taxon>
        <taxon>Desulfobacteraceae</taxon>
        <taxon>Desulfamplus</taxon>
    </lineage>
</organism>
<keyword evidence="5" id="KW-0411">Iron-sulfur</keyword>
<dbReference type="GO" id="GO:0046872">
    <property type="term" value="F:metal ion binding"/>
    <property type="evidence" value="ECO:0007669"/>
    <property type="project" value="UniProtKB-KW"/>
</dbReference>